<keyword evidence="1" id="KW-0812">Transmembrane</keyword>
<gene>
    <name evidence="2" type="ORF">OW763_06310</name>
</gene>
<name>A0ABT4CYB1_9CLOT</name>
<keyword evidence="3" id="KW-1185">Reference proteome</keyword>
<dbReference type="Proteomes" id="UP001078443">
    <property type="component" value="Unassembled WGS sequence"/>
</dbReference>
<evidence type="ECO:0000313" key="3">
    <source>
        <dbReference type="Proteomes" id="UP001078443"/>
    </source>
</evidence>
<evidence type="ECO:0000313" key="2">
    <source>
        <dbReference type="EMBL" id="MCY6483961.1"/>
    </source>
</evidence>
<reference evidence="2" key="1">
    <citation type="submission" date="2022-12" db="EMBL/GenBank/DDBJ databases">
        <authorList>
            <person name="Wang J."/>
        </authorList>
    </citation>
    <scope>NUCLEOTIDE SEQUENCE</scope>
    <source>
        <strain evidence="2">HY-45-18</strain>
    </source>
</reference>
<protein>
    <submittedName>
        <fullName evidence="2">Uncharacterized protein</fullName>
    </submittedName>
</protein>
<dbReference type="EMBL" id="JAPQER010000002">
    <property type="protein sequence ID" value="MCY6483961.1"/>
    <property type="molecule type" value="Genomic_DNA"/>
</dbReference>
<organism evidence="2 3">
    <name type="scientific">Clostridium aestuarii</name>
    <dbReference type="NCBI Taxonomy" id="338193"/>
    <lineage>
        <taxon>Bacteria</taxon>
        <taxon>Bacillati</taxon>
        <taxon>Bacillota</taxon>
        <taxon>Clostridia</taxon>
        <taxon>Eubacteriales</taxon>
        <taxon>Clostridiaceae</taxon>
        <taxon>Clostridium</taxon>
    </lineage>
</organism>
<keyword evidence="1" id="KW-1133">Transmembrane helix</keyword>
<feature type="transmembrane region" description="Helical" evidence="1">
    <location>
        <begin position="6"/>
        <end position="25"/>
    </location>
</feature>
<comment type="caution">
    <text evidence="2">The sequence shown here is derived from an EMBL/GenBank/DDBJ whole genome shotgun (WGS) entry which is preliminary data.</text>
</comment>
<evidence type="ECO:0000256" key="1">
    <source>
        <dbReference type="SAM" id="Phobius"/>
    </source>
</evidence>
<keyword evidence="1" id="KW-0472">Membrane</keyword>
<sequence>MIKIKFEYAFPILVVAILAAALFTFRQDKDIVNKVICNYC</sequence>
<dbReference type="RefSeq" id="WP_268040233.1">
    <property type="nucleotide sequence ID" value="NZ_JAPQER010000002.1"/>
</dbReference>
<proteinExistence type="predicted"/>
<accession>A0ABT4CYB1</accession>